<feature type="chain" id="PRO_5012893633" evidence="4">
    <location>
        <begin position="26"/>
        <end position="475"/>
    </location>
</feature>
<dbReference type="OrthoDB" id="9930022at2759"/>
<reference evidence="7 8" key="1">
    <citation type="journal article" date="2015" name="Plant Cell">
        <title>Oil accumulation by the oleaginous diatom Fistulifera solaris as revealed by the genome and transcriptome.</title>
        <authorList>
            <person name="Tanaka T."/>
            <person name="Maeda Y."/>
            <person name="Veluchamy A."/>
            <person name="Tanaka M."/>
            <person name="Abida H."/>
            <person name="Marechal E."/>
            <person name="Bowler C."/>
            <person name="Muto M."/>
            <person name="Sunaga Y."/>
            <person name="Tanaka M."/>
            <person name="Yoshino T."/>
            <person name="Taniguchi T."/>
            <person name="Fukuda Y."/>
            <person name="Nemoto M."/>
            <person name="Matsumoto M."/>
            <person name="Wong P.S."/>
            <person name="Aburatani S."/>
            <person name="Fujibuchi W."/>
        </authorList>
    </citation>
    <scope>NUCLEOTIDE SEQUENCE [LARGE SCALE GENOMIC DNA]</scope>
    <source>
        <strain evidence="7 8">JPCC DA0580</strain>
    </source>
</reference>
<dbReference type="NCBIfam" id="TIGR00275">
    <property type="entry name" value="aminoacetone oxidase family FAD-binding enzyme"/>
    <property type="match status" value="1"/>
</dbReference>
<feature type="signal peptide" evidence="4">
    <location>
        <begin position="1"/>
        <end position="25"/>
    </location>
</feature>
<dbReference type="InParanoid" id="A0A1Z5KKD3"/>
<dbReference type="Pfam" id="PF03486">
    <property type="entry name" value="HI0933_like"/>
    <property type="match status" value="1"/>
</dbReference>
<proteinExistence type="predicted"/>
<dbReference type="PANTHER" id="PTHR42887">
    <property type="entry name" value="OS12G0638800 PROTEIN"/>
    <property type="match status" value="1"/>
</dbReference>
<protein>
    <submittedName>
        <fullName evidence="7">Uncharacterized protein</fullName>
    </submittedName>
</protein>
<comment type="caution">
    <text evidence="7">The sequence shown here is derived from an EMBL/GenBank/DDBJ whole genome shotgun (WGS) entry which is preliminary data.</text>
</comment>
<dbReference type="PANTHER" id="PTHR42887:SF2">
    <property type="entry name" value="OS12G0638800 PROTEIN"/>
    <property type="match status" value="1"/>
</dbReference>
<gene>
    <name evidence="7" type="ORF">FisN_2Hu325</name>
</gene>
<evidence type="ECO:0000256" key="2">
    <source>
        <dbReference type="ARBA" id="ARBA00022630"/>
    </source>
</evidence>
<dbReference type="SUPFAM" id="SSF51905">
    <property type="entry name" value="FAD/NAD(P)-binding domain"/>
    <property type="match status" value="1"/>
</dbReference>
<feature type="domain" description="RsdA/BaiN/AoA(So)-like Rossmann fold-like" evidence="5">
    <location>
        <begin position="32"/>
        <end position="465"/>
    </location>
</feature>
<evidence type="ECO:0000313" key="8">
    <source>
        <dbReference type="Proteomes" id="UP000198406"/>
    </source>
</evidence>
<dbReference type="InterPro" id="IPR057661">
    <property type="entry name" value="RsdA/BaiN/AoA(So)_Rossmann"/>
</dbReference>
<sequence length="475" mass="50993">MTTHSLFLLLMNLIALRYYATTTEALATTSSRIAVIGGGASGIFAAIAAAQNGHNVTVLEAAAKTLTKVQISGGGRCNVMHNASRPVPDLLQQYPRGQRELQGLFQKRFRPEECRAWFEQHGVALKTEADGRMFPVTDSSQTVMDALLQAAAQARVKIRTRCRVQTLHKPNNDQPFFVSVVDKSVSDDGVVSECYDAVILATGSMPLGYQLAESVGHSLVKTVPSLFTLNADEAVRPGGVLHGLSGVSVPLGRVSYWPPNTEPVRKKVLHEQEGPLLITHYGLSGPAALRVSAFGARTLAEHSYKGTLKIHWAPSFGSSVEDIFDQLWSMTTSNPRKTISTVCPLIRADPVTGTVTTAIPRRLWSALVQAAGVDEAAVWGGVSKKVVRQLAMQVAECPITMTNKGTFKEEFVTAGGVPLKEIDMTRMESKVCPGLFLCGEVINVDGVTGGFNFLNAWGTGYVAGNAVGESIRQAA</sequence>
<comment type="cofactor">
    <cofactor evidence="1">
        <name>FAD</name>
        <dbReference type="ChEBI" id="CHEBI:57692"/>
    </cofactor>
</comment>
<evidence type="ECO:0000256" key="4">
    <source>
        <dbReference type="SAM" id="SignalP"/>
    </source>
</evidence>
<keyword evidence="3" id="KW-0274">FAD</keyword>
<dbReference type="Gene3D" id="1.10.8.260">
    <property type="entry name" value="HI0933 insert domain-like"/>
    <property type="match status" value="1"/>
</dbReference>
<evidence type="ECO:0000256" key="3">
    <source>
        <dbReference type="ARBA" id="ARBA00022827"/>
    </source>
</evidence>
<dbReference type="AlphaFoldDB" id="A0A1Z5KKD3"/>
<evidence type="ECO:0000259" key="5">
    <source>
        <dbReference type="Pfam" id="PF03486"/>
    </source>
</evidence>
<dbReference type="InterPro" id="IPR036188">
    <property type="entry name" value="FAD/NAD-bd_sf"/>
</dbReference>
<dbReference type="Gene3D" id="3.50.50.60">
    <property type="entry name" value="FAD/NAD(P)-binding domain"/>
    <property type="match status" value="1"/>
</dbReference>
<keyword evidence="8" id="KW-1185">Reference proteome</keyword>
<evidence type="ECO:0000259" key="6">
    <source>
        <dbReference type="Pfam" id="PF22780"/>
    </source>
</evidence>
<dbReference type="InterPro" id="IPR004792">
    <property type="entry name" value="BaiN-like"/>
</dbReference>
<evidence type="ECO:0000313" key="7">
    <source>
        <dbReference type="EMBL" id="GAX26726.1"/>
    </source>
</evidence>
<dbReference type="InterPro" id="IPR055178">
    <property type="entry name" value="RsdA/BaiN/AoA(So)-like_dom"/>
</dbReference>
<accession>A0A1Z5KKD3</accession>
<keyword evidence="2" id="KW-0285">Flavoprotein</keyword>
<dbReference type="Proteomes" id="UP000198406">
    <property type="component" value="Unassembled WGS sequence"/>
</dbReference>
<dbReference type="Gene3D" id="2.40.30.10">
    <property type="entry name" value="Translation factors"/>
    <property type="match status" value="1"/>
</dbReference>
<dbReference type="EMBL" id="BDSP01000251">
    <property type="protein sequence ID" value="GAX26726.1"/>
    <property type="molecule type" value="Genomic_DNA"/>
</dbReference>
<dbReference type="InterPro" id="IPR023166">
    <property type="entry name" value="BaiN-like_dom_sf"/>
</dbReference>
<dbReference type="SUPFAM" id="SSF160996">
    <property type="entry name" value="HI0933 insert domain-like"/>
    <property type="match status" value="1"/>
</dbReference>
<keyword evidence="4" id="KW-0732">Signal</keyword>
<name>A0A1Z5KKD3_FISSO</name>
<dbReference type="PRINTS" id="PR00368">
    <property type="entry name" value="FADPNR"/>
</dbReference>
<feature type="domain" description="RsdA/BaiN/AoA(So)-like insert" evidence="6">
    <location>
        <begin position="224"/>
        <end position="412"/>
    </location>
</feature>
<evidence type="ECO:0000256" key="1">
    <source>
        <dbReference type="ARBA" id="ARBA00001974"/>
    </source>
</evidence>
<dbReference type="Pfam" id="PF22780">
    <property type="entry name" value="HI0933_like_1st"/>
    <property type="match status" value="1"/>
</dbReference>
<organism evidence="7 8">
    <name type="scientific">Fistulifera solaris</name>
    <name type="common">Oleaginous diatom</name>
    <dbReference type="NCBI Taxonomy" id="1519565"/>
    <lineage>
        <taxon>Eukaryota</taxon>
        <taxon>Sar</taxon>
        <taxon>Stramenopiles</taxon>
        <taxon>Ochrophyta</taxon>
        <taxon>Bacillariophyta</taxon>
        <taxon>Bacillariophyceae</taxon>
        <taxon>Bacillariophycidae</taxon>
        <taxon>Naviculales</taxon>
        <taxon>Naviculaceae</taxon>
        <taxon>Fistulifera</taxon>
    </lineage>
</organism>